<organism evidence="2 3">
    <name type="scientific">Anaeromyxobacter dehalogenans (strain ATCC BAA-258 / DSM 21875 / 2CP-1)</name>
    <dbReference type="NCBI Taxonomy" id="455488"/>
    <lineage>
        <taxon>Bacteria</taxon>
        <taxon>Pseudomonadati</taxon>
        <taxon>Myxococcota</taxon>
        <taxon>Myxococcia</taxon>
        <taxon>Myxococcales</taxon>
        <taxon>Cystobacterineae</taxon>
        <taxon>Anaeromyxobacteraceae</taxon>
        <taxon>Anaeromyxobacter</taxon>
    </lineage>
</organism>
<dbReference type="InterPro" id="IPR036465">
    <property type="entry name" value="vWFA_dom_sf"/>
</dbReference>
<feature type="compositionally biased region" description="Polar residues" evidence="1">
    <location>
        <begin position="515"/>
        <end position="526"/>
    </location>
</feature>
<evidence type="ECO:0000256" key="1">
    <source>
        <dbReference type="SAM" id="MobiDB-lite"/>
    </source>
</evidence>
<dbReference type="Gene3D" id="3.40.50.410">
    <property type="entry name" value="von Willebrand factor, type A domain"/>
    <property type="match status" value="1"/>
</dbReference>
<evidence type="ECO:0000313" key="2">
    <source>
        <dbReference type="EMBL" id="ACL64018.1"/>
    </source>
</evidence>
<feature type="region of interest" description="Disordered" evidence="1">
    <location>
        <begin position="494"/>
        <end position="526"/>
    </location>
</feature>
<gene>
    <name evidence="2" type="ordered locus">A2cp1_0661</name>
</gene>
<dbReference type="KEGG" id="acp:A2cp1_0661"/>
<keyword evidence="3" id="KW-1185">Reference proteome</keyword>
<proteinExistence type="predicted"/>
<reference evidence="2" key="1">
    <citation type="submission" date="2009-01" db="EMBL/GenBank/DDBJ databases">
        <title>Complete sequence of Anaeromyxobacter dehalogenans 2CP-1.</title>
        <authorList>
            <consortium name="US DOE Joint Genome Institute"/>
            <person name="Lucas S."/>
            <person name="Copeland A."/>
            <person name="Lapidus A."/>
            <person name="Glavina del Rio T."/>
            <person name="Dalin E."/>
            <person name="Tice H."/>
            <person name="Bruce D."/>
            <person name="Goodwin L."/>
            <person name="Pitluck S."/>
            <person name="Saunders E."/>
            <person name="Brettin T."/>
            <person name="Detter J.C."/>
            <person name="Han C."/>
            <person name="Larimer F."/>
            <person name="Land M."/>
            <person name="Hauser L."/>
            <person name="Kyrpides N."/>
            <person name="Ovchinnikova G."/>
            <person name="Beliaev A.S."/>
            <person name="Richardson P."/>
        </authorList>
    </citation>
    <scope>NUCLEOTIDE SEQUENCE</scope>
    <source>
        <strain evidence="2">2CP-1</strain>
    </source>
</reference>
<dbReference type="RefSeq" id="WP_012632058.1">
    <property type="nucleotide sequence ID" value="NC_011891.1"/>
</dbReference>
<sequence>MRTRKPIAIALRAAGLAALTLLLTPGDTRSQTTCGDDAARNLMVSSLMDTWLNPPAGEDQQFITREDTTFPNIMFLLDTSGSMQRLPPDGPGSLGGSSQACTADSQCPARYSCTSGHCKPALPAGALIDDPASTTQQTAAFAAPRVVGCDDDPIFNATPNVGDNPMLASIRTRRFYTPCGTAATVSVGSPYAGHASVVTGGVDYAREYINCPYYTSSNNQQTGGLGFDPDFYSQSPSGTETTANGKPAFFGRDLVFHDANYVPVVTGEWNYERTNLDFRTNFGNGWTDNAVFPVRRSNNDPATIAEFCATQGSTPQGLRSRAEICQSCLEKKGWYYDGVILEDTNGDRFPSIWYTGNYLNFFPPKFLVARKTVKDVIAKRSRIRMALATFDYPNGWTLQRDFNPSCQMEFNTTSNFDSNRAAFVTAVNGVTSFQSGTPLAMSLFDVGRYYHSPGLPWFGPSWEKNTSSYESSSNDNQYSICYLCQTSSVVVLTDGEPSPASSSTSPNDGDRLPSGGTTLADTTSGKYAGATSTGIKDITSTDCPQCANFSGTAAWKDSLAKVAWYMHNMDLRDNAETTWDCKKNGGKQVLDTYTVGFATSQLPDAKTILHAAAEAGGGKFVPAENPQTLAEGLSYILEKINERATSFSVATVSTLQTTSGRAVIVPRFEPKNGTSRWRGHVLRFDLYSEFVNACDAKLDGTGTGDLDCDGSCTSVFLQDKSRTTGQSGDFITEDGAGNFVKSDPGTTPVCSQAPKCASVAGKSCSVASSAPANPWWDAGALLAGTGTSQKWKSRRVYTVVDDTGDGKIDGSDRVIRLEATDTAATAIMPYLGLGGGTVCNALATEFQNAGASTFAASVQGSTVDARTACTKAFIRLVLGADLFNSMKRTSYPPSSMDDLWDRDWVLGDVFHSSPVVVDPPLPRDGVICPNGLSNQCLQSLWDTPTKNGKDAYDGYAKSTTYKDRTKLVLVGANDGLLHAFHAGEWHGNPTPGTRNTVADDPSTTALDESLPPFNGYYDRGTGEELWAFLPPDMLAKLRLLIEPKHQFFVDGTAMVRDVWVDGTGNSVGIGIRNDIKEAGEYHTVAVVGERRGGTHYFALDVTDATGSTDVPEFLWIYPQPNDPETLDFAESYDDFLPRAPPIGPVRLEADSATGAANTDTPRMSVGTGEVAYHERWVVFLNGGFDPQYVRGRGVHMVDVWTGKEVFDFSYDASHAVKQYLRFPVPAVVGMVGWGGGARRASGETNDYFFDTATFGDAGGQLWALRFHRPGKIGTSGKVENWYGGRIFQMGTQNQDCRFCGGQPFFYMTANIPLPSNGAYRVFAGTGDRYNLLDKDGGTCGPDNIRACVLRGCKVEMPLDATATDPMGGNLFESYGLGGIKRGLSHSTCGTSTNVLTASGSETAGPGCAAAGATVVSARAQIKIWCPQPSSTTAVPSTEKKMTASCTFNADGYDCRPGIETRGAEVALDGQISRGNFFYSLLVFDETGPRAPFDSATAAATYDGARLWLNQTGVDVSYGFSGSASSGLVTISARATNPSPLADASSPGWAIYYNQGPTVAADGYTYNVYWADERTSSGTSTLGDIYWNTVQRASGTIDATSCVHGSEKPVSKCGTTEARRIATKYGANIETGGLPSRFKDENGNVVRSMKAALLVPTQADQPTVFVNQAGQIAVGLTAVNPERGATNVGMTDPIDPTMDFGFMEVSEPLHACRHAATSDAASCE</sequence>
<dbReference type="EMBL" id="CP001359">
    <property type="protein sequence ID" value="ACL64018.1"/>
    <property type="molecule type" value="Genomic_DNA"/>
</dbReference>
<name>B8JCZ0_ANAD2</name>
<dbReference type="Proteomes" id="UP000007089">
    <property type="component" value="Chromosome"/>
</dbReference>
<evidence type="ECO:0000313" key="3">
    <source>
        <dbReference type="Proteomes" id="UP000007089"/>
    </source>
</evidence>
<accession>B8JCZ0</accession>
<protein>
    <submittedName>
        <fullName evidence="2">Tfp pilus assembly protein tip-associated adhesin PilY1-like protein</fullName>
    </submittedName>
</protein>
<dbReference type="HOGENOM" id="CLU_248975_0_0_7"/>